<dbReference type="Proteomes" id="UP000248168">
    <property type="component" value="Unassembled WGS sequence"/>
</dbReference>
<dbReference type="EMBL" id="OUNR01000001">
    <property type="protein sequence ID" value="SPP63288.1"/>
    <property type="molecule type" value="Genomic_DNA"/>
</dbReference>
<gene>
    <name evidence="1" type="ORF">NITLEN_10374</name>
</gene>
<organism evidence="1 2">
    <name type="scientific">Nitrospira lenta</name>
    <dbReference type="NCBI Taxonomy" id="1436998"/>
    <lineage>
        <taxon>Bacteria</taxon>
        <taxon>Pseudomonadati</taxon>
        <taxon>Nitrospirota</taxon>
        <taxon>Nitrospiria</taxon>
        <taxon>Nitrospirales</taxon>
        <taxon>Nitrospiraceae</taxon>
        <taxon>Nitrospira</taxon>
    </lineage>
</organism>
<dbReference type="AlphaFoldDB" id="A0A330L0J5"/>
<reference evidence="2" key="1">
    <citation type="submission" date="2018-04" db="EMBL/GenBank/DDBJ databases">
        <authorList>
            <person name="Lucker S."/>
            <person name="Sakoula D."/>
        </authorList>
    </citation>
    <scope>NUCLEOTIDE SEQUENCE [LARGE SCALE GENOMIC DNA]</scope>
</reference>
<proteinExistence type="predicted"/>
<sequence>MVTALEPLIQSCGKRWLRGGWGVYAGDPDGVESEREGFLFDRPREGHSRHCWGEQS</sequence>
<protein>
    <submittedName>
        <fullName evidence="1">Uncharacterized protein</fullName>
    </submittedName>
</protein>
<evidence type="ECO:0000313" key="1">
    <source>
        <dbReference type="EMBL" id="SPP63288.1"/>
    </source>
</evidence>
<name>A0A330L0J5_9BACT</name>
<dbReference type="InParanoid" id="A0A330L0J5"/>
<accession>A0A330L0J5</accession>
<evidence type="ECO:0000313" key="2">
    <source>
        <dbReference type="Proteomes" id="UP000248168"/>
    </source>
</evidence>
<keyword evidence="2" id="KW-1185">Reference proteome</keyword>